<proteinExistence type="inferred from homology"/>
<evidence type="ECO:0000256" key="2">
    <source>
        <dbReference type="ARBA" id="ARBA00007316"/>
    </source>
</evidence>
<evidence type="ECO:0000256" key="3">
    <source>
        <dbReference type="ARBA" id="ARBA00008883"/>
    </source>
</evidence>
<sequence>MQKEDFYNDFMEDEIDISLAEQLEKYLIHWKWFVVSVIICMLLAFAYLSYAIPSYEATSTILVKDEKKGGMLSELSVFSDLGIGSSLKSNVDNEIEILRSRTLVESTISKLNLNIGLFAKENFRNEDLYAEAPISISIVNKSKLFDDTDVVLKFKFLTSDTFSLENETAENDKKVLLTKKVFKYGEKIGTPIGTIIIKKTLFFAEKNENNSEFIRISIKPLDQLTDNFRKKLKVEPISKTSSVVNISISDPVAKKAENFLDTMIQIYNDDAAEDKNFISENTSKFIANRLALIAQELDDVEQNVESFKKSNKLTDIESEAKLFVENSNEYDKKGVETEIQLNVVTSLLDFMKKSSISDLLPSNMISDKSDASSLINSYNQLVLDRNRILKSATAENPTVIKLEEQIISLKSNVVASLVRMKSNLLIQSRDLKSQEGVLNGKIGRIPAQERQFKVIARQQKVKEELYLYLLQKREETAISLAATEPNARVIDVAKADQEPLSPKRKIVYLAGLLFGFLVPFGIIYTKDLLNTKIQDSNDLDGKTLIPFIGDVPNSDDVSELIKSNSRSSSAEALRIVRTNLGFMLNNVEEQVAKKIFVTSTFASEGKTFISSNLAASFALLGKKVLLIGMDIRSPRLNEYIDLPPDGLTNYLTSNNKEIEEYIIKHNKYENFYILPGGIIPPNPPELLTSKKVDELFEKLKDQYDYIIVDTAPVSLVTDTLLIAKNADTFVYVMRARFLEKSMISIANRFFKDKKLPNMCIVLNDTNPSQKYSYGYGESVKKKGWFKKLIS</sequence>
<evidence type="ECO:0000256" key="9">
    <source>
        <dbReference type="ARBA" id="ARBA00022741"/>
    </source>
</evidence>
<keyword evidence="13 16" id="KW-0472">Membrane</keyword>
<keyword evidence="10" id="KW-0418">Kinase</keyword>
<evidence type="ECO:0000256" key="6">
    <source>
        <dbReference type="ARBA" id="ARBA00022519"/>
    </source>
</evidence>
<evidence type="ECO:0000256" key="12">
    <source>
        <dbReference type="ARBA" id="ARBA00022989"/>
    </source>
</evidence>
<dbReference type="AlphaFoldDB" id="A0A521DJM1"/>
<evidence type="ECO:0000256" key="14">
    <source>
        <dbReference type="ARBA" id="ARBA00023137"/>
    </source>
</evidence>
<keyword evidence="7" id="KW-0808">Transferase</keyword>
<dbReference type="InterPro" id="IPR003856">
    <property type="entry name" value="LPS_length_determ_N"/>
</dbReference>
<evidence type="ECO:0000259" key="18">
    <source>
        <dbReference type="Pfam" id="PF13614"/>
    </source>
</evidence>
<evidence type="ECO:0000256" key="8">
    <source>
        <dbReference type="ARBA" id="ARBA00022692"/>
    </source>
</evidence>
<reference evidence="20 21" key="1">
    <citation type="submission" date="2017-05" db="EMBL/GenBank/DDBJ databases">
        <authorList>
            <person name="Varghese N."/>
            <person name="Submissions S."/>
        </authorList>
    </citation>
    <scope>NUCLEOTIDE SEQUENCE [LARGE SCALE GENOMIC DNA]</scope>
    <source>
        <strain evidence="20 21">DSM 29982</strain>
    </source>
</reference>
<dbReference type="EMBL" id="FXTQ01000003">
    <property type="protein sequence ID" value="SMO71782.1"/>
    <property type="molecule type" value="Genomic_DNA"/>
</dbReference>
<dbReference type="SUPFAM" id="SSF52540">
    <property type="entry name" value="P-loop containing nucleoside triphosphate hydrolases"/>
    <property type="match status" value="1"/>
</dbReference>
<dbReference type="PANTHER" id="PTHR32309:SF13">
    <property type="entry name" value="FERRIC ENTEROBACTIN TRANSPORT PROTEIN FEPE"/>
    <property type="match status" value="1"/>
</dbReference>
<dbReference type="Pfam" id="PF02706">
    <property type="entry name" value="Wzz"/>
    <property type="match status" value="1"/>
</dbReference>
<evidence type="ECO:0000256" key="1">
    <source>
        <dbReference type="ARBA" id="ARBA00004429"/>
    </source>
</evidence>
<protein>
    <recommendedName>
        <fullName evidence="4">non-specific protein-tyrosine kinase</fullName>
        <ecNumber evidence="4">2.7.10.2</ecNumber>
    </recommendedName>
</protein>
<evidence type="ECO:0000256" key="11">
    <source>
        <dbReference type="ARBA" id="ARBA00022840"/>
    </source>
</evidence>
<dbReference type="Proteomes" id="UP000319267">
    <property type="component" value="Unassembled WGS sequence"/>
</dbReference>
<dbReference type="InterPro" id="IPR050445">
    <property type="entry name" value="Bact_polysacc_biosynth/exp"/>
</dbReference>
<evidence type="ECO:0000313" key="21">
    <source>
        <dbReference type="Proteomes" id="UP000319267"/>
    </source>
</evidence>
<evidence type="ECO:0000256" key="13">
    <source>
        <dbReference type="ARBA" id="ARBA00023136"/>
    </source>
</evidence>
<dbReference type="InterPro" id="IPR025669">
    <property type="entry name" value="AAA_dom"/>
</dbReference>
<dbReference type="OrthoDB" id="9794577at2"/>
<dbReference type="GO" id="GO:0005524">
    <property type="term" value="F:ATP binding"/>
    <property type="evidence" value="ECO:0007669"/>
    <property type="project" value="UniProtKB-KW"/>
</dbReference>
<evidence type="ECO:0000256" key="5">
    <source>
        <dbReference type="ARBA" id="ARBA00022475"/>
    </source>
</evidence>
<dbReference type="Gene3D" id="3.40.50.300">
    <property type="entry name" value="P-loop containing nucleotide triphosphate hydrolases"/>
    <property type="match status" value="1"/>
</dbReference>
<comment type="catalytic activity">
    <reaction evidence="15">
        <text>L-tyrosyl-[protein] + ATP = O-phospho-L-tyrosyl-[protein] + ADP + H(+)</text>
        <dbReference type="Rhea" id="RHEA:10596"/>
        <dbReference type="Rhea" id="RHEA-COMP:10136"/>
        <dbReference type="Rhea" id="RHEA-COMP:20101"/>
        <dbReference type="ChEBI" id="CHEBI:15378"/>
        <dbReference type="ChEBI" id="CHEBI:30616"/>
        <dbReference type="ChEBI" id="CHEBI:46858"/>
        <dbReference type="ChEBI" id="CHEBI:61978"/>
        <dbReference type="ChEBI" id="CHEBI:456216"/>
        <dbReference type="EC" id="2.7.10.2"/>
    </reaction>
</comment>
<keyword evidence="14" id="KW-0829">Tyrosine-protein kinase</keyword>
<dbReference type="GO" id="GO:0005886">
    <property type="term" value="C:plasma membrane"/>
    <property type="evidence" value="ECO:0007669"/>
    <property type="project" value="UniProtKB-SubCell"/>
</dbReference>
<name>A0A521DJM1_9FLAO</name>
<organism evidence="20 21">
    <name type="scientific">Flavobacterium nitrogenifigens</name>
    <dbReference type="NCBI Taxonomy" id="1617283"/>
    <lineage>
        <taxon>Bacteria</taxon>
        <taxon>Pseudomonadati</taxon>
        <taxon>Bacteroidota</taxon>
        <taxon>Flavobacteriia</taxon>
        <taxon>Flavobacteriales</taxon>
        <taxon>Flavobacteriaceae</taxon>
        <taxon>Flavobacterium</taxon>
    </lineage>
</organism>
<feature type="domain" description="Polysaccharide chain length determinant N-terminal" evidence="17">
    <location>
        <begin position="17"/>
        <end position="111"/>
    </location>
</feature>
<dbReference type="GO" id="GO:0004715">
    <property type="term" value="F:non-membrane spanning protein tyrosine kinase activity"/>
    <property type="evidence" value="ECO:0007669"/>
    <property type="project" value="UniProtKB-EC"/>
</dbReference>
<evidence type="ECO:0000256" key="16">
    <source>
        <dbReference type="SAM" id="Phobius"/>
    </source>
</evidence>
<evidence type="ECO:0000256" key="10">
    <source>
        <dbReference type="ARBA" id="ARBA00022777"/>
    </source>
</evidence>
<keyword evidence="9" id="KW-0547">Nucleotide-binding</keyword>
<keyword evidence="5" id="KW-1003">Cell membrane</keyword>
<comment type="similarity">
    <text evidence="2">Belongs to the CpsD/CapB family.</text>
</comment>
<keyword evidence="12 16" id="KW-1133">Transmembrane helix</keyword>
<evidence type="ECO:0000256" key="15">
    <source>
        <dbReference type="ARBA" id="ARBA00051245"/>
    </source>
</evidence>
<keyword evidence="6" id="KW-0997">Cell inner membrane</keyword>
<accession>A0A521DJM1</accession>
<comment type="subcellular location">
    <subcellularLocation>
        <location evidence="1">Cell inner membrane</location>
        <topology evidence="1">Multi-pass membrane protein</topology>
    </subcellularLocation>
</comment>
<evidence type="ECO:0000259" key="19">
    <source>
        <dbReference type="Pfam" id="PF13807"/>
    </source>
</evidence>
<dbReference type="Pfam" id="PF13614">
    <property type="entry name" value="AAA_31"/>
    <property type="match status" value="1"/>
</dbReference>
<feature type="domain" description="AAA" evidence="18">
    <location>
        <begin position="604"/>
        <end position="724"/>
    </location>
</feature>
<evidence type="ECO:0000256" key="4">
    <source>
        <dbReference type="ARBA" id="ARBA00011903"/>
    </source>
</evidence>
<dbReference type="NCBIfam" id="TIGR01007">
    <property type="entry name" value="eps_fam"/>
    <property type="match status" value="1"/>
</dbReference>
<keyword evidence="8 16" id="KW-0812">Transmembrane</keyword>
<evidence type="ECO:0000313" key="20">
    <source>
        <dbReference type="EMBL" id="SMO71782.1"/>
    </source>
</evidence>
<evidence type="ECO:0000256" key="7">
    <source>
        <dbReference type="ARBA" id="ARBA00022679"/>
    </source>
</evidence>
<dbReference type="CDD" id="cd05387">
    <property type="entry name" value="BY-kinase"/>
    <property type="match status" value="1"/>
</dbReference>
<evidence type="ECO:0000259" key="17">
    <source>
        <dbReference type="Pfam" id="PF02706"/>
    </source>
</evidence>
<keyword evidence="11" id="KW-0067">ATP-binding</keyword>
<feature type="transmembrane region" description="Helical" evidence="16">
    <location>
        <begin position="32"/>
        <end position="52"/>
    </location>
</feature>
<dbReference type="RefSeq" id="WP_111378365.1">
    <property type="nucleotide sequence ID" value="NZ_FXTQ01000003.1"/>
</dbReference>
<dbReference type="InterPro" id="IPR032807">
    <property type="entry name" value="GNVR"/>
</dbReference>
<dbReference type="PANTHER" id="PTHR32309">
    <property type="entry name" value="TYROSINE-PROTEIN KINASE"/>
    <property type="match status" value="1"/>
</dbReference>
<dbReference type="EC" id="2.7.10.2" evidence="4"/>
<dbReference type="InterPro" id="IPR005702">
    <property type="entry name" value="Wzc-like_C"/>
</dbReference>
<dbReference type="Pfam" id="PF13807">
    <property type="entry name" value="GNVR"/>
    <property type="match status" value="1"/>
</dbReference>
<keyword evidence="21" id="KW-1185">Reference proteome</keyword>
<gene>
    <name evidence="20" type="ORF">SAMN06265220_103101</name>
</gene>
<dbReference type="InterPro" id="IPR027417">
    <property type="entry name" value="P-loop_NTPase"/>
</dbReference>
<feature type="domain" description="Tyrosine-protein kinase G-rich" evidence="19">
    <location>
        <begin position="456"/>
        <end position="526"/>
    </location>
</feature>
<comment type="similarity">
    <text evidence="3">Belongs to the etk/wzc family.</text>
</comment>